<reference evidence="2 3" key="1">
    <citation type="journal article" date="2018" name="Biotechnol. Biofuels">
        <title>Integrative visual omics of the white-rot fungus Polyporus brumalis exposes the biotechnological potential of its oxidative enzymes for delignifying raw plant biomass.</title>
        <authorList>
            <person name="Miyauchi S."/>
            <person name="Rancon A."/>
            <person name="Drula E."/>
            <person name="Hage H."/>
            <person name="Chaduli D."/>
            <person name="Favel A."/>
            <person name="Grisel S."/>
            <person name="Henrissat B."/>
            <person name="Herpoel-Gimbert I."/>
            <person name="Ruiz-Duenas F.J."/>
            <person name="Chevret D."/>
            <person name="Hainaut M."/>
            <person name="Lin J."/>
            <person name="Wang M."/>
            <person name="Pangilinan J."/>
            <person name="Lipzen A."/>
            <person name="Lesage-Meessen L."/>
            <person name="Navarro D."/>
            <person name="Riley R."/>
            <person name="Grigoriev I.V."/>
            <person name="Zhou S."/>
            <person name="Raouche S."/>
            <person name="Rosso M.N."/>
        </authorList>
    </citation>
    <scope>NUCLEOTIDE SEQUENCE [LARGE SCALE GENOMIC DNA]</scope>
    <source>
        <strain evidence="2 3">BRFM 1820</strain>
    </source>
</reference>
<evidence type="ECO:0000256" key="1">
    <source>
        <dbReference type="SAM" id="MobiDB-lite"/>
    </source>
</evidence>
<dbReference type="AlphaFoldDB" id="A0A371DV68"/>
<evidence type="ECO:0000313" key="2">
    <source>
        <dbReference type="EMBL" id="RDX56411.1"/>
    </source>
</evidence>
<evidence type="ECO:0000313" key="3">
    <source>
        <dbReference type="Proteomes" id="UP000256964"/>
    </source>
</evidence>
<organism evidence="2 3">
    <name type="scientific">Lentinus brumalis</name>
    <dbReference type="NCBI Taxonomy" id="2498619"/>
    <lineage>
        <taxon>Eukaryota</taxon>
        <taxon>Fungi</taxon>
        <taxon>Dikarya</taxon>
        <taxon>Basidiomycota</taxon>
        <taxon>Agaricomycotina</taxon>
        <taxon>Agaricomycetes</taxon>
        <taxon>Polyporales</taxon>
        <taxon>Polyporaceae</taxon>
        <taxon>Lentinus</taxon>
    </lineage>
</organism>
<feature type="region of interest" description="Disordered" evidence="1">
    <location>
        <begin position="1"/>
        <end position="64"/>
    </location>
</feature>
<accession>A0A371DV68</accession>
<dbReference type="EMBL" id="KZ857380">
    <property type="protein sequence ID" value="RDX56411.1"/>
    <property type="molecule type" value="Genomic_DNA"/>
</dbReference>
<dbReference type="OrthoDB" id="3264586at2759"/>
<feature type="compositionally biased region" description="Acidic residues" evidence="1">
    <location>
        <begin position="44"/>
        <end position="64"/>
    </location>
</feature>
<name>A0A371DV68_9APHY</name>
<proteinExistence type="predicted"/>
<sequence length="230" mass="25251">MPKKGANASRVAHVQPSIPAHMKSHLSRAPSVIRKTQVTFETNDREDEMAVDEEDDGADDDGEDDNLAEMFTVLQELQKRKASKSSARSAAFQNEKAALFAAARKRAQGAIRTGTTSIEKARTTVAELKTQETSPEATLSKLRALWESHDETVQGLLGHLTSVVEDVSHRRAAQTNESSSILESQPLAREKSRKKLCAFAHSQMSQNIENQKIAADASALIKRYKALLLS</sequence>
<dbReference type="Proteomes" id="UP000256964">
    <property type="component" value="Unassembled WGS sequence"/>
</dbReference>
<protein>
    <submittedName>
        <fullName evidence="2">Uncharacterized protein</fullName>
    </submittedName>
</protein>
<gene>
    <name evidence="2" type="ORF">OH76DRAFT_385374</name>
</gene>
<keyword evidence="3" id="KW-1185">Reference proteome</keyword>